<reference evidence="1" key="1">
    <citation type="journal article" date="2019" name="BMC Genomics">
        <title>A new reference genome for Sorghum bicolor reveals high levels of sequence similarity between sweet and grain genotypes: implications for the genetics of sugar metabolism.</title>
        <authorList>
            <person name="Cooper E.A."/>
            <person name="Brenton Z.W."/>
            <person name="Flinn B.S."/>
            <person name="Jenkins J."/>
            <person name="Shu S."/>
            <person name="Flowers D."/>
            <person name="Luo F."/>
            <person name="Wang Y."/>
            <person name="Xia P."/>
            <person name="Barry K."/>
            <person name="Daum C."/>
            <person name="Lipzen A."/>
            <person name="Yoshinaga Y."/>
            <person name="Schmutz J."/>
            <person name="Saski C."/>
            <person name="Vermerris W."/>
            <person name="Kresovich S."/>
        </authorList>
    </citation>
    <scope>NUCLEOTIDE SEQUENCE</scope>
</reference>
<reference evidence="1" key="2">
    <citation type="submission" date="2020-10" db="EMBL/GenBank/DDBJ databases">
        <authorList>
            <person name="Cooper E.A."/>
            <person name="Brenton Z.W."/>
            <person name="Flinn B.S."/>
            <person name="Jenkins J."/>
            <person name="Shu S."/>
            <person name="Flowers D."/>
            <person name="Luo F."/>
            <person name="Wang Y."/>
            <person name="Xia P."/>
            <person name="Barry K."/>
            <person name="Daum C."/>
            <person name="Lipzen A."/>
            <person name="Yoshinaga Y."/>
            <person name="Schmutz J."/>
            <person name="Saski C."/>
            <person name="Vermerris W."/>
            <person name="Kresovich S."/>
        </authorList>
    </citation>
    <scope>NUCLEOTIDE SEQUENCE</scope>
</reference>
<sequence>MRWWGLACHGNSVLHTTPHHTTPLLAPLLALPSCPLSDQSCLPWTTSQHLFLRFGLGWLSCHLSGIQGCHMKLACPSEPCAVPCYGPPRRTVLMAPLDLLDGDGGILMSFAN</sequence>
<dbReference type="AlphaFoldDB" id="A0A921R615"/>
<gene>
    <name evidence="1" type="ORF">BDA96_04G295700</name>
</gene>
<name>A0A921R615_SORBI</name>
<organism evidence="1 2">
    <name type="scientific">Sorghum bicolor</name>
    <name type="common">Sorghum</name>
    <name type="synonym">Sorghum vulgare</name>
    <dbReference type="NCBI Taxonomy" id="4558"/>
    <lineage>
        <taxon>Eukaryota</taxon>
        <taxon>Viridiplantae</taxon>
        <taxon>Streptophyta</taxon>
        <taxon>Embryophyta</taxon>
        <taxon>Tracheophyta</taxon>
        <taxon>Spermatophyta</taxon>
        <taxon>Magnoliopsida</taxon>
        <taxon>Liliopsida</taxon>
        <taxon>Poales</taxon>
        <taxon>Poaceae</taxon>
        <taxon>PACMAD clade</taxon>
        <taxon>Panicoideae</taxon>
        <taxon>Andropogonodae</taxon>
        <taxon>Andropogoneae</taxon>
        <taxon>Sorghinae</taxon>
        <taxon>Sorghum</taxon>
    </lineage>
</organism>
<dbReference type="EMBL" id="CM027683">
    <property type="protein sequence ID" value="KAG0534629.1"/>
    <property type="molecule type" value="Genomic_DNA"/>
</dbReference>
<proteinExistence type="predicted"/>
<protein>
    <submittedName>
        <fullName evidence="1">Uncharacterized protein</fullName>
    </submittedName>
</protein>
<evidence type="ECO:0000313" key="2">
    <source>
        <dbReference type="Proteomes" id="UP000807115"/>
    </source>
</evidence>
<dbReference type="Proteomes" id="UP000807115">
    <property type="component" value="Chromosome 4"/>
</dbReference>
<comment type="caution">
    <text evidence="1">The sequence shown here is derived from an EMBL/GenBank/DDBJ whole genome shotgun (WGS) entry which is preliminary data.</text>
</comment>
<accession>A0A921R615</accession>
<evidence type="ECO:0000313" key="1">
    <source>
        <dbReference type="EMBL" id="KAG0534629.1"/>
    </source>
</evidence>